<comment type="caution">
    <text evidence="2">The sequence shown here is derived from an EMBL/GenBank/DDBJ whole genome shotgun (WGS) entry which is preliminary data.</text>
</comment>
<protein>
    <submittedName>
        <fullName evidence="2">Glycerophosphodiester phosphodiesterase family protein</fullName>
    </submittedName>
</protein>
<organism evidence="2 3">
    <name type="scientific">Bosea vestrisii</name>
    <dbReference type="NCBI Taxonomy" id="151416"/>
    <lineage>
        <taxon>Bacteria</taxon>
        <taxon>Pseudomonadati</taxon>
        <taxon>Pseudomonadota</taxon>
        <taxon>Alphaproteobacteria</taxon>
        <taxon>Hyphomicrobiales</taxon>
        <taxon>Boseaceae</taxon>
        <taxon>Bosea</taxon>
    </lineage>
</organism>
<evidence type="ECO:0000313" key="2">
    <source>
        <dbReference type="EMBL" id="MFC5393228.1"/>
    </source>
</evidence>
<dbReference type="Pfam" id="PF03009">
    <property type="entry name" value="GDPD"/>
    <property type="match status" value="1"/>
</dbReference>
<dbReference type="SUPFAM" id="SSF51695">
    <property type="entry name" value="PLC-like phosphodiesterases"/>
    <property type="match status" value="1"/>
</dbReference>
<feature type="domain" description="GP-PDE" evidence="1">
    <location>
        <begin position="53"/>
        <end position="323"/>
    </location>
</feature>
<evidence type="ECO:0000259" key="1">
    <source>
        <dbReference type="PROSITE" id="PS51704"/>
    </source>
</evidence>
<gene>
    <name evidence="2" type="ORF">ACFPPC_11335</name>
</gene>
<proteinExistence type="predicted"/>
<dbReference type="EMBL" id="JBHSLV010000019">
    <property type="protein sequence ID" value="MFC5393228.1"/>
    <property type="molecule type" value="Genomic_DNA"/>
</dbReference>
<keyword evidence="3" id="KW-1185">Reference proteome</keyword>
<dbReference type="Proteomes" id="UP001596104">
    <property type="component" value="Unassembled WGS sequence"/>
</dbReference>
<evidence type="ECO:0000313" key="3">
    <source>
        <dbReference type="Proteomes" id="UP001596104"/>
    </source>
</evidence>
<dbReference type="Gene3D" id="3.20.20.190">
    <property type="entry name" value="Phosphatidylinositol (PI) phosphodiesterase"/>
    <property type="match status" value="1"/>
</dbReference>
<reference evidence="3" key="1">
    <citation type="journal article" date="2019" name="Int. J. Syst. Evol. Microbiol.">
        <title>The Global Catalogue of Microorganisms (GCM) 10K type strain sequencing project: providing services to taxonomists for standard genome sequencing and annotation.</title>
        <authorList>
            <consortium name="The Broad Institute Genomics Platform"/>
            <consortium name="The Broad Institute Genome Sequencing Center for Infectious Disease"/>
            <person name="Wu L."/>
            <person name="Ma J."/>
        </authorList>
    </citation>
    <scope>NUCLEOTIDE SEQUENCE [LARGE SCALE GENOMIC DNA]</scope>
    <source>
        <strain evidence="3">CGMCC 1.16326</strain>
    </source>
</reference>
<accession>A0ABW0H7Q3</accession>
<dbReference type="RefSeq" id="WP_377008255.1">
    <property type="nucleotide sequence ID" value="NZ_JBHSLV010000019.1"/>
</dbReference>
<dbReference type="PANTHER" id="PTHR43805:SF1">
    <property type="entry name" value="GP-PDE DOMAIN-CONTAINING PROTEIN"/>
    <property type="match status" value="1"/>
</dbReference>
<name>A0ABW0H7Q3_9HYPH</name>
<dbReference type="PROSITE" id="PS51704">
    <property type="entry name" value="GP_PDE"/>
    <property type="match status" value="1"/>
</dbReference>
<sequence length="328" mass="35547">MAMKRFWLAAGIVAVALGITAFFQNTALLAPAATERPVLLAHRGLAQTYPSSGVTDATCTASRINPPEHPYLENTLASMEAAFAAGADIVEFDVHPTTDGQFAVIHDWTLDCRTNGTGVTREKTLAELKALDIGHGYTADGGKTYPFRGKGVALMPSLDEVLARFPDRRLLINVKSNDPREGEALADRLLKLPPAQLSLLMAYGGDRPITVLRARIPTLLTMSKEAEKRCLIHHLALGWAGLTPEACERQLLLIPSNYTSWIWGWPARFTARMRAAGSEVIVAGPLVGGDGSAGIDRAEDLTALARPIPGIWTNRIDRIAPLVQVERR</sequence>
<dbReference type="InterPro" id="IPR017946">
    <property type="entry name" value="PLC-like_Pdiesterase_TIM-brl"/>
</dbReference>
<dbReference type="PANTHER" id="PTHR43805">
    <property type="entry name" value="GLYCEROPHOSPHORYL DIESTER PHOSPHODIESTERASE"/>
    <property type="match status" value="1"/>
</dbReference>
<dbReference type="InterPro" id="IPR030395">
    <property type="entry name" value="GP_PDE_dom"/>
</dbReference>